<dbReference type="SUPFAM" id="SSF56349">
    <property type="entry name" value="DNA breaking-rejoining enzymes"/>
    <property type="match status" value="1"/>
</dbReference>
<dbReference type="Pfam" id="PF00589">
    <property type="entry name" value="Phage_integrase"/>
    <property type="match status" value="1"/>
</dbReference>
<evidence type="ECO:0000256" key="1">
    <source>
        <dbReference type="ARBA" id="ARBA00023172"/>
    </source>
</evidence>
<reference evidence="3" key="1">
    <citation type="submission" date="2013-08" db="EMBL/GenBank/DDBJ databases">
        <authorList>
            <person name="Mendez C."/>
            <person name="Richter M."/>
            <person name="Ferrer M."/>
            <person name="Sanchez J."/>
        </authorList>
    </citation>
    <scope>NUCLEOTIDE SEQUENCE</scope>
</reference>
<feature type="non-terminal residue" evidence="3">
    <location>
        <position position="1"/>
    </location>
</feature>
<proteinExistence type="predicted"/>
<dbReference type="AlphaFoldDB" id="T0YWE4"/>
<reference evidence="3" key="2">
    <citation type="journal article" date="2014" name="ISME J.">
        <title>Microbial stratification in low pH oxic and suboxic macroscopic growths along an acid mine drainage.</title>
        <authorList>
            <person name="Mendez-Garcia C."/>
            <person name="Mesa V."/>
            <person name="Sprenger R.R."/>
            <person name="Richter M."/>
            <person name="Diez M.S."/>
            <person name="Solano J."/>
            <person name="Bargiela R."/>
            <person name="Golyshina O.V."/>
            <person name="Manteca A."/>
            <person name="Ramos J.L."/>
            <person name="Gallego J.R."/>
            <person name="Llorente I."/>
            <person name="Martins Dos Santos V.A."/>
            <person name="Jensen O.N."/>
            <person name="Pelaez A.I."/>
            <person name="Sanchez J."/>
            <person name="Ferrer M."/>
        </authorList>
    </citation>
    <scope>NUCLEOTIDE SEQUENCE</scope>
</reference>
<keyword evidence="1" id="KW-0233">DNA recombination</keyword>
<sequence>RHTFASLGLQAGIDIVAISKMLGHKSFAFTAQVYAHVLDATLQAAFDRFDAFLGDG</sequence>
<dbReference type="InterPro" id="IPR013762">
    <property type="entry name" value="Integrase-like_cat_sf"/>
</dbReference>
<feature type="domain" description="Tyr recombinase" evidence="2">
    <location>
        <begin position="1"/>
        <end position="47"/>
    </location>
</feature>
<name>T0YWE4_9ZZZZ</name>
<dbReference type="GO" id="GO:0006310">
    <property type="term" value="P:DNA recombination"/>
    <property type="evidence" value="ECO:0007669"/>
    <property type="project" value="UniProtKB-KW"/>
</dbReference>
<dbReference type="GO" id="GO:0015074">
    <property type="term" value="P:DNA integration"/>
    <property type="evidence" value="ECO:0007669"/>
    <property type="project" value="InterPro"/>
</dbReference>
<dbReference type="InterPro" id="IPR011010">
    <property type="entry name" value="DNA_brk_join_enz"/>
</dbReference>
<dbReference type="EMBL" id="AUZX01013211">
    <property type="protein sequence ID" value="EQD36282.1"/>
    <property type="molecule type" value="Genomic_DNA"/>
</dbReference>
<accession>T0YWE4</accession>
<dbReference type="PROSITE" id="PS51898">
    <property type="entry name" value="TYR_RECOMBINASE"/>
    <property type="match status" value="1"/>
</dbReference>
<comment type="caution">
    <text evidence="3">The sequence shown here is derived from an EMBL/GenBank/DDBJ whole genome shotgun (WGS) entry which is preliminary data.</text>
</comment>
<gene>
    <name evidence="3" type="ORF">B1A_17940</name>
</gene>
<organism evidence="3">
    <name type="scientific">mine drainage metagenome</name>
    <dbReference type="NCBI Taxonomy" id="410659"/>
    <lineage>
        <taxon>unclassified sequences</taxon>
        <taxon>metagenomes</taxon>
        <taxon>ecological metagenomes</taxon>
    </lineage>
</organism>
<protein>
    <submittedName>
        <fullName evidence="3">Integrase, catalytic core, phage domain protein</fullName>
    </submittedName>
</protein>
<dbReference type="InterPro" id="IPR002104">
    <property type="entry name" value="Integrase_catalytic"/>
</dbReference>
<dbReference type="GO" id="GO:0003677">
    <property type="term" value="F:DNA binding"/>
    <property type="evidence" value="ECO:0007669"/>
    <property type="project" value="InterPro"/>
</dbReference>
<dbReference type="Gene3D" id="1.10.443.10">
    <property type="entry name" value="Intergrase catalytic core"/>
    <property type="match status" value="1"/>
</dbReference>
<evidence type="ECO:0000313" key="3">
    <source>
        <dbReference type="EMBL" id="EQD36282.1"/>
    </source>
</evidence>
<evidence type="ECO:0000259" key="2">
    <source>
        <dbReference type="PROSITE" id="PS51898"/>
    </source>
</evidence>